<dbReference type="EMBL" id="JARJCN010000036">
    <property type="protein sequence ID" value="KAJ7084885.1"/>
    <property type="molecule type" value="Genomic_DNA"/>
</dbReference>
<dbReference type="Proteomes" id="UP001222325">
    <property type="component" value="Unassembled WGS sequence"/>
</dbReference>
<dbReference type="CDD" id="cd11377">
    <property type="entry name" value="Pro-peptidase_S53"/>
    <property type="match status" value="1"/>
</dbReference>
<dbReference type="Pfam" id="PF09286">
    <property type="entry name" value="Pro-kuma_activ"/>
    <property type="match status" value="1"/>
</dbReference>
<accession>A0AAD6U0T5</accession>
<evidence type="ECO:0000256" key="2">
    <source>
        <dbReference type="ARBA" id="ARBA00022670"/>
    </source>
</evidence>
<keyword evidence="3 8" id="KW-0479">Metal-binding</keyword>
<dbReference type="GO" id="GO:0046872">
    <property type="term" value="F:metal ion binding"/>
    <property type="evidence" value="ECO:0007669"/>
    <property type="project" value="UniProtKB-UniRule"/>
</dbReference>
<protein>
    <submittedName>
        <fullName evidence="10">Subtilisin-like protein</fullName>
    </submittedName>
</protein>
<evidence type="ECO:0000256" key="7">
    <source>
        <dbReference type="ARBA" id="ARBA00023145"/>
    </source>
</evidence>
<dbReference type="PANTHER" id="PTHR14218:SF15">
    <property type="entry name" value="TRIPEPTIDYL-PEPTIDASE 1"/>
    <property type="match status" value="1"/>
</dbReference>
<dbReference type="InterPro" id="IPR050819">
    <property type="entry name" value="Tripeptidyl-peptidase_I"/>
</dbReference>
<keyword evidence="7" id="KW-0865">Zymogen</keyword>
<dbReference type="CDD" id="cd04056">
    <property type="entry name" value="Peptidases_S53"/>
    <property type="match status" value="1"/>
</dbReference>
<dbReference type="GO" id="GO:0008240">
    <property type="term" value="F:tripeptidyl-peptidase activity"/>
    <property type="evidence" value="ECO:0007669"/>
    <property type="project" value="TreeGrafter"/>
</dbReference>
<dbReference type="InterPro" id="IPR015366">
    <property type="entry name" value="S53_propep"/>
</dbReference>
<dbReference type="PANTHER" id="PTHR14218">
    <property type="entry name" value="PROTEASE S8 TRIPEPTIDYL PEPTIDASE I CLN2"/>
    <property type="match status" value="1"/>
</dbReference>
<evidence type="ECO:0000259" key="9">
    <source>
        <dbReference type="PROSITE" id="PS51695"/>
    </source>
</evidence>
<comment type="caution">
    <text evidence="10">The sequence shown here is derived from an EMBL/GenBank/DDBJ whole genome shotgun (WGS) entry which is preliminary data.</text>
</comment>
<evidence type="ECO:0000256" key="5">
    <source>
        <dbReference type="ARBA" id="ARBA00022825"/>
    </source>
</evidence>
<evidence type="ECO:0000256" key="3">
    <source>
        <dbReference type="ARBA" id="ARBA00022723"/>
    </source>
</evidence>
<sequence length="528" mass="55757">MTGVMLHLQALFIRVLLRPKKTLNLRINLVQNDLAGLESALNAASFPDSPLYGQWLTKEEVEAFARPNEETSAAVAQWLSENGVGSTTSLTPAGDWVSFSVPVSKANHMLQADFSVFTHVDSGKQSIRTLEYSLPAGLSRHINLIAPTTSFSRPLRAGPVFSFTDATPSFRKATITPACLQALYNIPTTAATNKNNVIGVAGFSNQFANQADLSQFLKALRPDMPSTTSFSLTSVDGGTNSQTLSQSGIEADLDIQYTVGLATGVPVTFVSVGEQTKDGADEGFLDIITALIAESSPPQVLTTSYGFNTEADLSEPLTVAMCNSYMQLTARGVSILFASGDGGVAATPGETCTTFLPTFPTCPFVTLVGATEFVPERGAELSAGGFSNYFPQQTWQATAVDAYLTKLGTQFKGLFNASGRAYPDISAMGQRVEIVQRARTGLVAGTSCSSPILSSVIGLLNDQLISAGKPVLGFLNPWIYANPGAFNDITMGNNPGCGTTGFPAMEGWDPVTGMGSPNFLLMKAAAGL</sequence>
<feature type="domain" description="Peptidase S53" evidence="9">
    <location>
        <begin position="174"/>
        <end position="528"/>
    </location>
</feature>
<comment type="cofactor">
    <cofactor evidence="8">
        <name>Ca(2+)</name>
        <dbReference type="ChEBI" id="CHEBI:29108"/>
    </cofactor>
    <text evidence="8">Binds 1 Ca(2+) ion per subunit.</text>
</comment>
<dbReference type="SUPFAM" id="SSF52743">
    <property type="entry name" value="Subtilisin-like"/>
    <property type="match status" value="1"/>
</dbReference>
<dbReference type="PROSITE" id="PS51695">
    <property type="entry name" value="SEDOLISIN"/>
    <property type="match status" value="1"/>
</dbReference>
<dbReference type="Gene3D" id="3.40.50.200">
    <property type="entry name" value="Peptidase S8/S53 domain"/>
    <property type="match status" value="1"/>
</dbReference>
<comment type="subcellular location">
    <subcellularLocation>
        <location evidence="1">Secreted</location>
        <location evidence="1">Extracellular space</location>
    </subcellularLocation>
</comment>
<organism evidence="10 11">
    <name type="scientific">Mycena belliarum</name>
    <dbReference type="NCBI Taxonomy" id="1033014"/>
    <lineage>
        <taxon>Eukaryota</taxon>
        <taxon>Fungi</taxon>
        <taxon>Dikarya</taxon>
        <taxon>Basidiomycota</taxon>
        <taxon>Agaricomycotina</taxon>
        <taxon>Agaricomycetes</taxon>
        <taxon>Agaricomycetidae</taxon>
        <taxon>Agaricales</taxon>
        <taxon>Marasmiineae</taxon>
        <taxon>Mycenaceae</taxon>
        <taxon>Mycena</taxon>
    </lineage>
</organism>
<keyword evidence="5 8" id="KW-0720">Serine protease</keyword>
<evidence type="ECO:0000313" key="10">
    <source>
        <dbReference type="EMBL" id="KAJ7084885.1"/>
    </source>
</evidence>
<feature type="active site" description="Charge relay system" evidence="8">
    <location>
        <position position="254"/>
    </location>
</feature>
<dbReference type="AlphaFoldDB" id="A0AAD6U0T5"/>
<evidence type="ECO:0000256" key="1">
    <source>
        <dbReference type="ARBA" id="ARBA00004239"/>
    </source>
</evidence>
<keyword evidence="4 8" id="KW-0378">Hydrolase</keyword>
<feature type="active site" description="Charge relay system" evidence="8">
    <location>
        <position position="250"/>
    </location>
</feature>
<feature type="active site" description="Charge relay system" evidence="8">
    <location>
        <position position="447"/>
    </location>
</feature>
<evidence type="ECO:0000313" key="11">
    <source>
        <dbReference type="Proteomes" id="UP001222325"/>
    </source>
</evidence>
<evidence type="ECO:0000256" key="4">
    <source>
        <dbReference type="ARBA" id="ARBA00022801"/>
    </source>
</evidence>
<evidence type="ECO:0000256" key="6">
    <source>
        <dbReference type="ARBA" id="ARBA00022837"/>
    </source>
</evidence>
<dbReference type="GO" id="GO:0006508">
    <property type="term" value="P:proteolysis"/>
    <property type="evidence" value="ECO:0007669"/>
    <property type="project" value="UniProtKB-KW"/>
</dbReference>
<keyword evidence="11" id="KW-1185">Reference proteome</keyword>
<feature type="binding site" evidence="8">
    <location>
        <position position="489"/>
    </location>
    <ligand>
        <name>Ca(2+)</name>
        <dbReference type="ChEBI" id="CHEBI:29108"/>
    </ligand>
</feature>
<keyword evidence="2 8" id="KW-0645">Protease</keyword>
<keyword evidence="6 8" id="KW-0106">Calcium</keyword>
<dbReference type="SUPFAM" id="SSF54897">
    <property type="entry name" value="Protease propeptides/inhibitors"/>
    <property type="match status" value="1"/>
</dbReference>
<dbReference type="GO" id="GO:0005576">
    <property type="term" value="C:extracellular region"/>
    <property type="evidence" value="ECO:0007669"/>
    <property type="project" value="UniProtKB-SubCell"/>
</dbReference>
<evidence type="ECO:0000256" key="8">
    <source>
        <dbReference type="PROSITE-ProRule" id="PRU01032"/>
    </source>
</evidence>
<dbReference type="InterPro" id="IPR030400">
    <property type="entry name" value="Sedolisin_dom"/>
</dbReference>
<feature type="binding site" evidence="8">
    <location>
        <position position="507"/>
    </location>
    <ligand>
        <name>Ca(2+)</name>
        <dbReference type="ChEBI" id="CHEBI:29108"/>
    </ligand>
</feature>
<proteinExistence type="predicted"/>
<name>A0AAD6U0T5_9AGAR</name>
<dbReference type="SMART" id="SM00944">
    <property type="entry name" value="Pro-kuma_activ"/>
    <property type="match status" value="1"/>
</dbReference>
<gene>
    <name evidence="10" type="ORF">B0H15DRAFT_923548</name>
</gene>
<dbReference type="InterPro" id="IPR036852">
    <property type="entry name" value="Peptidase_S8/S53_dom_sf"/>
</dbReference>
<reference evidence="10" key="1">
    <citation type="submission" date="2023-03" db="EMBL/GenBank/DDBJ databases">
        <title>Massive genome expansion in bonnet fungi (Mycena s.s.) driven by repeated elements and novel gene families across ecological guilds.</title>
        <authorList>
            <consortium name="Lawrence Berkeley National Laboratory"/>
            <person name="Harder C.B."/>
            <person name="Miyauchi S."/>
            <person name="Viragh M."/>
            <person name="Kuo A."/>
            <person name="Thoen E."/>
            <person name="Andreopoulos B."/>
            <person name="Lu D."/>
            <person name="Skrede I."/>
            <person name="Drula E."/>
            <person name="Henrissat B."/>
            <person name="Morin E."/>
            <person name="Kohler A."/>
            <person name="Barry K."/>
            <person name="LaButti K."/>
            <person name="Morin E."/>
            <person name="Salamov A."/>
            <person name="Lipzen A."/>
            <person name="Mereny Z."/>
            <person name="Hegedus B."/>
            <person name="Baldrian P."/>
            <person name="Stursova M."/>
            <person name="Weitz H."/>
            <person name="Taylor A."/>
            <person name="Grigoriev I.V."/>
            <person name="Nagy L.G."/>
            <person name="Martin F."/>
            <person name="Kauserud H."/>
        </authorList>
    </citation>
    <scope>NUCLEOTIDE SEQUENCE</scope>
    <source>
        <strain evidence="10">CBHHK173m</strain>
    </source>
</reference>
<feature type="binding site" evidence="8">
    <location>
        <position position="509"/>
    </location>
    <ligand>
        <name>Ca(2+)</name>
        <dbReference type="ChEBI" id="CHEBI:29108"/>
    </ligand>
</feature>
<feature type="binding site" evidence="8">
    <location>
        <position position="488"/>
    </location>
    <ligand>
        <name>Ca(2+)</name>
        <dbReference type="ChEBI" id="CHEBI:29108"/>
    </ligand>
</feature>
<dbReference type="GO" id="GO:0004252">
    <property type="term" value="F:serine-type endopeptidase activity"/>
    <property type="evidence" value="ECO:0007669"/>
    <property type="project" value="UniProtKB-UniRule"/>
</dbReference>